<evidence type="ECO:0000313" key="4">
    <source>
        <dbReference type="Proteomes" id="UP000249725"/>
    </source>
</evidence>
<keyword evidence="3" id="KW-0121">Carboxypeptidase</keyword>
<dbReference type="GO" id="GO:0006508">
    <property type="term" value="P:proteolysis"/>
    <property type="evidence" value="ECO:0007669"/>
    <property type="project" value="InterPro"/>
</dbReference>
<keyword evidence="3" id="KW-0378">Hydrolase</keyword>
<dbReference type="InterPro" id="IPR003709">
    <property type="entry name" value="VanY-like_core_dom"/>
</dbReference>
<dbReference type="PANTHER" id="PTHR34385:SF1">
    <property type="entry name" value="PEPTIDOGLYCAN L-ALANYL-D-GLUTAMATE ENDOPEPTIDASE CWLK"/>
    <property type="match status" value="1"/>
</dbReference>
<feature type="transmembrane region" description="Helical" evidence="1">
    <location>
        <begin position="21"/>
        <end position="40"/>
    </location>
</feature>
<dbReference type="OrthoDB" id="9792074at2"/>
<reference evidence="4" key="1">
    <citation type="submission" date="2018-05" db="EMBL/GenBank/DDBJ databases">
        <authorList>
            <person name="Li X."/>
        </authorList>
    </citation>
    <scope>NUCLEOTIDE SEQUENCE [LARGE SCALE GENOMIC DNA]</scope>
    <source>
        <strain evidence="4">YIM 73061</strain>
    </source>
</reference>
<evidence type="ECO:0000259" key="2">
    <source>
        <dbReference type="Pfam" id="PF02557"/>
    </source>
</evidence>
<protein>
    <submittedName>
        <fullName evidence="3">D-alanyl-D-alanine carboxypeptidase</fullName>
    </submittedName>
</protein>
<keyword evidence="1" id="KW-1133">Transmembrane helix</keyword>
<dbReference type="EMBL" id="QFYR01000001">
    <property type="protein sequence ID" value="RAK57632.1"/>
    <property type="molecule type" value="Genomic_DNA"/>
</dbReference>
<feature type="domain" description="D-alanyl-D-alanine carboxypeptidase-like core" evidence="2">
    <location>
        <begin position="193"/>
        <end position="318"/>
    </location>
</feature>
<dbReference type="SUPFAM" id="SSF55166">
    <property type="entry name" value="Hedgehog/DD-peptidase"/>
    <property type="match status" value="1"/>
</dbReference>
<dbReference type="Proteomes" id="UP000249725">
    <property type="component" value="Unassembled WGS sequence"/>
</dbReference>
<gene>
    <name evidence="3" type="ORF">DJ018_06820</name>
</gene>
<proteinExistence type="predicted"/>
<sequence>MVDLGLAPYVWRDVKFKPSEALRFLGALAAAFVLLGLIVLRVTSCAPLPKPTLPSASPLPPPPAQTAAVDCHTIGWDKAARINGSSLKAMPWAPFGRVETGWETYAPLIAREIGTRCAPDTPGFASALAAWQSRNGFHSDGLVSEFSFIKMKGVVQGRRPIVLLSSRGICAPAAQDSELAESVAGEGYGGKQIQLRHKAFAAYRRMVAAARAEDPRIAEDPRFLQIFSGFRSPAYDAARCAAQGNCNGRERARCSPHRTGLAMDLYVGQAPGYGPDSSADPNRRFMTKTPAYQWLLANAHRFGFVNYPFEPWHWEWTGEDPLGSS</sequence>
<keyword evidence="1" id="KW-0812">Transmembrane</keyword>
<evidence type="ECO:0000256" key="1">
    <source>
        <dbReference type="SAM" id="Phobius"/>
    </source>
</evidence>
<evidence type="ECO:0000313" key="3">
    <source>
        <dbReference type="EMBL" id="RAK57632.1"/>
    </source>
</evidence>
<organism evidence="3 4">
    <name type="scientific">Phenylobacterium deserti</name>
    <dbReference type="NCBI Taxonomy" id="1914756"/>
    <lineage>
        <taxon>Bacteria</taxon>
        <taxon>Pseudomonadati</taxon>
        <taxon>Pseudomonadota</taxon>
        <taxon>Alphaproteobacteria</taxon>
        <taxon>Caulobacterales</taxon>
        <taxon>Caulobacteraceae</taxon>
        <taxon>Phenylobacterium</taxon>
    </lineage>
</organism>
<dbReference type="PANTHER" id="PTHR34385">
    <property type="entry name" value="D-ALANYL-D-ALANINE CARBOXYPEPTIDASE"/>
    <property type="match status" value="1"/>
</dbReference>
<dbReference type="Pfam" id="PF02557">
    <property type="entry name" value="VanY"/>
    <property type="match status" value="1"/>
</dbReference>
<dbReference type="AlphaFoldDB" id="A0A328ARG3"/>
<keyword evidence="1" id="KW-0472">Membrane</keyword>
<dbReference type="InterPro" id="IPR009045">
    <property type="entry name" value="Zn_M74/Hedgehog-like"/>
</dbReference>
<dbReference type="Gene3D" id="3.30.1380.10">
    <property type="match status" value="1"/>
</dbReference>
<keyword evidence="3" id="KW-0645">Protease</keyword>
<accession>A0A328ARG3</accession>
<name>A0A328ARG3_9CAUL</name>
<keyword evidence="4" id="KW-1185">Reference proteome</keyword>
<comment type="caution">
    <text evidence="3">The sequence shown here is derived from an EMBL/GenBank/DDBJ whole genome shotgun (WGS) entry which is preliminary data.</text>
</comment>
<dbReference type="GO" id="GO:0004180">
    <property type="term" value="F:carboxypeptidase activity"/>
    <property type="evidence" value="ECO:0007669"/>
    <property type="project" value="UniProtKB-KW"/>
</dbReference>
<dbReference type="InterPro" id="IPR052179">
    <property type="entry name" value="DD-CPase-like"/>
</dbReference>